<dbReference type="AlphaFoldDB" id="A0A9Q0EEV3"/>
<proteinExistence type="predicted"/>
<dbReference type="Proteomes" id="UP001148018">
    <property type="component" value="Unassembled WGS sequence"/>
</dbReference>
<organism evidence="1 2">
    <name type="scientific">Muraenolepis orangiensis</name>
    <name type="common">Patagonian moray cod</name>
    <dbReference type="NCBI Taxonomy" id="630683"/>
    <lineage>
        <taxon>Eukaryota</taxon>
        <taxon>Metazoa</taxon>
        <taxon>Chordata</taxon>
        <taxon>Craniata</taxon>
        <taxon>Vertebrata</taxon>
        <taxon>Euteleostomi</taxon>
        <taxon>Actinopterygii</taxon>
        <taxon>Neopterygii</taxon>
        <taxon>Teleostei</taxon>
        <taxon>Neoteleostei</taxon>
        <taxon>Acanthomorphata</taxon>
        <taxon>Zeiogadaria</taxon>
        <taxon>Gadariae</taxon>
        <taxon>Gadiformes</taxon>
        <taxon>Muraenolepidoidei</taxon>
        <taxon>Muraenolepididae</taxon>
        <taxon>Muraenolepis</taxon>
    </lineage>
</organism>
<comment type="caution">
    <text evidence="1">The sequence shown here is derived from an EMBL/GenBank/DDBJ whole genome shotgun (WGS) entry which is preliminary data.</text>
</comment>
<reference evidence="1" key="1">
    <citation type="submission" date="2022-07" db="EMBL/GenBank/DDBJ databases">
        <title>Chromosome-level genome of Muraenolepis orangiensis.</title>
        <authorList>
            <person name="Kim J."/>
        </authorList>
    </citation>
    <scope>NUCLEOTIDE SEQUENCE</scope>
    <source>
        <strain evidence="1">KU_S4_2022</strain>
        <tissue evidence="1">Muscle</tissue>
    </source>
</reference>
<sequence>HKLFLIRLIDRGTADLNSDVDLEIHSTSRGGGPTSYLSTRVRDSHVSRSSCQNVSPSASCLASVIRPLHRMFDSPSFGAVTEPHHVNGNATEAIFTTYRSEHFTLLNGFFDQVESGWSRINVSSFETRAGGDFCLP</sequence>
<accession>A0A9Q0EEV3</accession>
<evidence type="ECO:0000313" key="1">
    <source>
        <dbReference type="EMBL" id="KAJ3605414.1"/>
    </source>
</evidence>
<keyword evidence="2" id="KW-1185">Reference proteome</keyword>
<evidence type="ECO:0000313" key="2">
    <source>
        <dbReference type="Proteomes" id="UP001148018"/>
    </source>
</evidence>
<protein>
    <submittedName>
        <fullName evidence="1">Uncharacterized protein</fullName>
    </submittedName>
</protein>
<dbReference type="EMBL" id="JANIIK010000043">
    <property type="protein sequence ID" value="KAJ3605414.1"/>
    <property type="molecule type" value="Genomic_DNA"/>
</dbReference>
<name>A0A9Q0EEV3_9TELE</name>
<feature type="non-terminal residue" evidence="1">
    <location>
        <position position="136"/>
    </location>
</feature>
<gene>
    <name evidence="1" type="ORF">NHX12_027461</name>
</gene>